<comment type="function">
    <text evidence="6 8 9">Necessary for efficient RNA polymerase transcription elongation past template-encoded arresting sites. The arresting sites in DNA have the property of trapping a certain fraction of elongating RNA polymerases that pass through, resulting in locked ternary complexes. Cleavage of the nascent transcript by cleavage factors such as GreA or GreB allows the resumption of elongation from the new 3'terminus. GreA releases sequences of 2 to 3 nucleotides.</text>
</comment>
<dbReference type="InterPro" id="IPR001437">
    <property type="entry name" value="Tscrpt_elong_fac_GreA/B_C"/>
</dbReference>
<evidence type="ECO:0000256" key="4">
    <source>
        <dbReference type="ARBA" id="ARBA00023125"/>
    </source>
</evidence>
<dbReference type="SUPFAM" id="SSF54534">
    <property type="entry name" value="FKBP-like"/>
    <property type="match status" value="1"/>
</dbReference>
<dbReference type="EMBL" id="MEYH01000059">
    <property type="protein sequence ID" value="OGD15354.1"/>
    <property type="molecule type" value="Genomic_DNA"/>
</dbReference>
<dbReference type="Proteomes" id="UP000177701">
    <property type="component" value="Unassembled WGS sequence"/>
</dbReference>
<evidence type="ECO:0000256" key="6">
    <source>
        <dbReference type="ARBA" id="ARBA00024916"/>
    </source>
</evidence>
<evidence type="ECO:0000256" key="1">
    <source>
        <dbReference type="ARBA" id="ARBA00008213"/>
    </source>
</evidence>
<dbReference type="Pfam" id="PF03449">
    <property type="entry name" value="GreA_GreB_N"/>
    <property type="match status" value="1"/>
</dbReference>
<keyword evidence="4 8" id="KW-0238">DNA-binding</keyword>
<comment type="caution">
    <text evidence="12">The sequence shown here is derived from an EMBL/GenBank/DDBJ whole genome shotgun (WGS) entry which is preliminary data.</text>
</comment>
<evidence type="ECO:0000256" key="5">
    <source>
        <dbReference type="ARBA" id="ARBA00023163"/>
    </source>
</evidence>
<evidence type="ECO:0000256" key="3">
    <source>
        <dbReference type="ARBA" id="ARBA00023015"/>
    </source>
</evidence>
<dbReference type="GO" id="GO:0070063">
    <property type="term" value="F:RNA polymerase binding"/>
    <property type="evidence" value="ECO:0007669"/>
    <property type="project" value="InterPro"/>
</dbReference>
<reference evidence="12 13" key="1">
    <citation type="journal article" date="2016" name="Nat. Commun.">
        <title>Thousands of microbial genomes shed light on interconnected biogeochemical processes in an aquifer system.</title>
        <authorList>
            <person name="Anantharaman K."/>
            <person name="Brown C.T."/>
            <person name="Hug L.A."/>
            <person name="Sharon I."/>
            <person name="Castelle C.J."/>
            <person name="Probst A.J."/>
            <person name="Thomas B.C."/>
            <person name="Singh A."/>
            <person name="Wilkins M.J."/>
            <person name="Karaoz U."/>
            <person name="Brodie E.L."/>
            <person name="Williams K.H."/>
            <person name="Hubbard S.S."/>
            <person name="Banfield J.F."/>
        </authorList>
    </citation>
    <scope>NUCLEOTIDE SEQUENCE [LARGE SCALE GENOMIC DNA]</scope>
</reference>
<proteinExistence type="inferred from homology"/>
<evidence type="ECO:0000256" key="9">
    <source>
        <dbReference type="RuleBase" id="RU000556"/>
    </source>
</evidence>
<dbReference type="InterPro" id="IPR006359">
    <property type="entry name" value="Tscrpt_elong_fac_GreA"/>
</dbReference>
<dbReference type="HAMAP" id="MF_00105">
    <property type="entry name" value="GreA_GreB"/>
    <property type="match status" value="1"/>
</dbReference>
<evidence type="ECO:0000313" key="13">
    <source>
        <dbReference type="Proteomes" id="UP000177701"/>
    </source>
</evidence>
<evidence type="ECO:0000256" key="7">
    <source>
        <dbReference type="ARBA" id="ARBA00030776"/>
    </source>
</evidence>
<feature type="domain" description="Transcription elongation factor GreA/GreB N-terminal" evidence="11">
    <location>
        <begin position="7"/>
        <end position="76"/>
    </location>
</feature>
<evidence type="ECO:0000256" key="2">
    <source>
        <dbReference type="ARBA" id="ARBA00013729"/>
    </source>
</evidence>
<comment type="similarity">
    <text evidence="1 8 9">Belongs to the GreA/GreB family.</text>
</comment>
<dbReference type="NCBIfam" id="NF001263">
    <property type="entry name" value="PRK00226.1-4"/>
    <property type="match status" value="1"/>
</dbReference>
<protein>
    <recommendedName>
        <fullName evidence="2 8">Transcription elongation factor GreA</fullName>
    </recommendedName>
    <alternativeName>
        <fullName evidence="7 8">Transcript cleavage factor GreA</fullName>
    </alternativeName>
</protein>
<evidence type="ECO:0000256" key="8">
    <source>
        <dbReference type="HAMAP-Rule" id="MF_00105"/>
    </source>
</evidence>
<dbReference type="GO" id="GO:0006354">
    <property type="term" value="P:DNA-templated transcription elongation"/>
    <property type="evidence" value="ECO:0007669"/>
    <property type="project" value="TreeGrafter"/>
</dbReference>
<keyword evidence="5 8" id="KW-0804">Transcription</keyword>
<organism evidence="12 13">
    <name type="scientific">Candidatus Sediminicultor quintus</name>
    <dbReference type="NCBI Taxonomy" id="1797291"/>
    <lineage>
        <taxon>Bacteria</taxon>
        <taxon>Pseudomonadati</taxon>
        <taxon>Atribacterota</taxon>
        <taxon>Candidatus Phoenicimicrobiia</taxon>
        <taxon>Candidatus Pheonicimicrobiales</taxon>
        <taxon>Candidatus Phoenicimicrobiaceae</taxon>
        <taxon>Candidatus Sediminicultor</taxon>
    </lineage>
</organism>
<keyword evidence="3 8" id="KW-0805">Transcription regulation</keyword>
<dbReference type="InterPro" id="IPR023459">
    <property type="entry name" value="Tscrpt_elong_fac_GreA/B_fam"/>
</dbReference>
<evidence type="ECO:0000313" key="12">
    <source>
        <dbReference type="EMBL" id="OGD15354.1"/>
    </source>
</evidence>
<dbReference type="InterPro" id="IPR036805">
    <property type="entry name" value="Tscrpt_elong_fac_GreA/B_N_sf"/>
</dbReference>
<dbReference type="PANTHER" id="PTHR30437">
    <property type="entry name" value="TRANSCRIPTION ELONGATION FACTOR GREA"/>
    <property type="match status" value="1"/>
</dbReference>
<dbReference type="InterPro" id="IPR018151">
    <property type="entry name" value="TF_GreA/GreB_CS"/>
</dbReference>
<dbReference type="Gene3D" id="3.10.50.30">
    <property type="entry name" value="Transcription elongation factor, GreA/GreB, C-terminal domain"/>
    <property type="match status" value="1"/>
</dbReference>
<gene>
    <name evidence="8" type="primary">greA</name>
    <name evidence="12" type="ORF">A2V47_06655</name>
</gene>
<dbReference type="GO" id="GO:0032784">
    <property type="term" value="P:regulation of DNA-templated transcription elongation"/>
    <property type="evidence" value="ECO:0007669"/>
    <property type="project" value="UniProtKB-UniRule"/>
</dbReference>
<evidence type="ECO:0000259" key="11">
    <source>
        <dbReference type="Pfam" id="PF03449"/>
    </source>
</evidence>
<sequence>MNNNEIFLSKEGLKNLKEEIKHLEAAKRKEIQEDISRALEYGDISENAEYNIASEAQRMNEINIVRLKQKLSRAKVVEENCYSEGIGIGTTLKLKNLGSGEEIEYIFVPDDQIDFTHNKISISSPLGRAFLGHQEGEEVEIEVPIGILRYKILKILK</sequence>
<dbReference type="PROSITE" id="PS00829">
    <property type="entry name" value="GREAB_1"/>
    <property type="match status" value="1"/>
</dbReference>
<dbReference type="InterPro" id="IPR022691">
    <property type="entry name" value="Tscrpt_elong_fac_GreA/B_N"/>
</dbReference>
<dbReference type="PIRSF" id="PIRSF006092">
    <property type="entry name" value="GreA_GreB"/>
    <property type="match status" value="1"/>
</dbReference>
<dbReference type="STRING" id="1797291.A2V47_06655"/>
<dbReference type="FunFam" id="1.10.287.180:FF:000001">
    <property type="entry name" value="Transcription elongation factor GreA"/>
    <property type="match status" value="1"/>
</dbReference>
<dbReference type="PANTHER" id="PTHR30437:SF4">
    <property type="entry name" value="TRANSCRIPTION ELONGATION FACTOR GREA"/>
    <property type="match status" value="1"/>
</dbReference>
<dbReference type="Pfam" id="PF01272">
    <property type="entry name" value="GreA_GreB"/>
    <property type="match status" value="1"/>
</dbReference>
<dbReference type="AlphaFoldDB" id="A0A1F5ABS8"/>
<dbReference type="InterPro" id="IPR036953">
    <property type="entry name" value="GreA/GreB_C_sf"/>
</dbReference>
<feature type="domain" description="Transcription elongation factor GreA/GreB C-terminal" evidence="10">
    <location>
        <begin position="86"/>
        <end position="155"/>
    </location>
</feature>
<dbReference type="SUPFAM" id="SSF46557">
    <property type="entry name" value="GreA transcript cleavage protein, N-terminal domain"/>
    <property type="match status" value="1"/>
</dbReference>
<dbReference type="Gene3D" id="1.10.287.180">
    <property type="entry name" value="Transcription elongation factor, GreA/GreB, N-terminal domain"/>
    <property type="match status" value="1"/>
</dbReference>
<evidence type="ECO:0000259" key="10">
    <source>
        <dbReference type="Pfam" id="PF01272"/>
    </source>
</evidence>
<dbReference type="NCBIfam" id="TIGR01462">
    <property type="entry name" value="greA"/>
    <property type="match status" value="1"/>
</dbReference>
<dbReference type="InterPro" id="IPR028624">
    <property type="entry name" value="Tscrpt_elong_fac_GreA/B"/>
</dbReference>
<accession>A0A1F5ABS8</accession>
<dbReference type="GO" id="GO:0003677">
    <property type="term" value="F:DNA binding"/>
    <property type="evidence" value="ECO:0007669"/>
    <property type="project" value="UniProtKB-UniRule"/>
</dbReference>
<name>A0A1F5ABS8_9BACT</name>